<gene>
    <name evidence="2" type="ORF">scyTo_0004769</name>
</gene>
<evidence type="ECO:0000313" key="3">
    <source>
        <dbReference type="Proteomes" id="UP000288216"/>
    </source>
</evidence>
<protein>
    <submittedName>
        <fullName evidence="2">Uncharacterized protein</fullName>
    </submittedName>
</protein>
<sequence>MRAPAQLESLNSLSRAPRPLPLGIAVSGSDSGVVKCSEQFGPIESDLEGKTPDLMASCDLTTSPASSTPF</sequence>
<name>A0A401NWW9_SCYTO</name>
<dbReference type="EMBL" id="BFAA01001432">
    <property type="protein sequence ID" value="GCB65360.1"/>
    <property type="molecule type" value="Genomic_DNA"/>
</dbReference>
<evidence type="ECO:0000256" key="1">
    <source>
        <dbReference type="SAM" id="MobiDB-lite"/>
    </source>
</evidence>
<dbReference type="AlphaFoldDB" id="A0A401NWW9"/>
<feature type="compositionally biased region" description="Polar residues" evidence="1">
    <location>
        <begin position="59"/>
        <end position="70"/>
    </location>
</feature>
<comment type="caution">
    <text evidence="2">The sequence shown here is derived from an EMBL/GenBank/DDBJ whole genome shotgun (WGS) entry which is preliminary data.</text>
</comment>
<dbReference type="Proteomes" id="UP000288216">
    <property type="component" value="Unassembled WGS sequence"/>
</dbReference>
<keyword evidence="3" id="KW-1185">Reference proteome</keyword>
<proteinExistence type="predicted"/>
<accession>A0A401NWW9</accession>
<organism evidence="2 3">
    <name type="scientific">Scyliorhinus torazame</name>
    <name type="common">Cloudy catshark</name>
    <name type="synonym">Catulus torazame</name>
    <dbReference type="NCBI Taxonomy" id="75743"/>
    <lineage>
        <taxon>Eukaryota</taxon>
        <taxon>Metazoa</taxon>
        <taxon>Chordata</taxon>
        <taxon>Craniata</taxon>
        <taxon>Vertebrata</taxon>
        <taxon>Chondrichthyes</taxon>
        <taxon>Elasmobranchii</taxon>
        <taxon>Galeomorphii</taxon>
        <taxon>Galeoidea</taxon>
        <taxon>Carcharhiniformes</taxon>
        <taxon>Scyliorhinidae</taxon>
        <taxon>Scyliorhinus</taxon>
    </lineage>
</organism>
<feature type="region of interest" description="Disordered" evidence="1">
    <location>
        <begin position="45"/>
        <end position="70"/>
    </location>
</feature>
<evidence type="ECO:0000313" key="2">
    <source>
        <dbReference type="EMBL" id="GCB65360.1"/>
    </source>
</evidence>
<reference evidence="2 3" key="1">
    <citation type="journal article" date="2018" name="Nat. Ecol. Evol.">
        <title>Shark genomes provide insights into elasmobranch evolution and the origin of vertebrates.</title>
        <authorList>
            <person name="Hara Y"/>
            <person name="Yamaguchi K"/>
            <person name="Onimaru K"/>
            <person name="Kadota M"/>
            <person name="Koyanagi M"/>
            <person name="Keeley SD"/>
            <person name="Tatsumi K"/>
            <person name="Tanaka K"/>
            <person name="Motone F"/>
            <person name="Kageyama Y"/>
            <person name="Nozu R"/>
            <person name="Adachi N"/>
            <person name="Nishimura O"/>
            <person name="Nakagawa R"/>
            <person name="Tanegashima C"/>
            <person name="Kiyatake I"/>
            <person name="Matsumoto R"/>
            <person name="Murakumo K"/>
            <person name="Nishida K"/>
            <person name="Terakita A"/>
            <person name="Kuratani S"/>
            <person name="Sato K"/>
            <person name="Hyodo S Kuraku.S."/>
        </authorList>
    </citation>
    <scope>NUCLEOTIDE SEQUENCE [LARGE SCALE GENOMIC DNA]</scope>
</reference>